<feature type="transmembrane region" description="Helical" evidence="1">
    <location>
        <begin position="232"/>
        <end position="253"/>
    </location>
</feature>
<feature type="transmembrane region" description="Helical" evidence="1">
    <location>
        <begin position="103"/>
        <end position="127"/>
    </location>
</feature>
<name>A0A5S4EV47_9ACTN</name>
<keyword evidence="3" id="KW-1185">Reference proteome</keyword>
<evidence type="ECO:0000313" key="3">
    <source>
        <dbReference type="Proteomes" id="UP000309128"/>
    </source>
</evidence>
<dbReference type="GO" id="GO:0005886">
    <property type="term" value="C:plasma membrane"/>
    <property type="evidence" value="ECO:0007669"/>
    <property type="project" value="UniProtKB-SubCell"/>
</dbReference>
<dbReference type="GO" id="GO:0140359">
    <property type="term" value="F:ABC-type transporter activity"/>
    <property type="evidence" value="ECO:0007669"/>
    <property type="project" value="InterPro"/>
</dbReference>
<keyword evidence="1" id="KW-0812">Transmembrane</keyword>
<feature type="transmembrane region" description="Helical" evidence="1">
    <location>
        <begin position="61"/>
        <end position="83"/>
    </location>
</feature>
<proteinExistence type="predicted"/>
<reference evidence="2 3" key="1">
    <citation type="submission" date="2019-05" db="EMBL/GenBank/DDBJ databases">
        <title>Draft genome sequence of Nonomuraea turkmeniaca DSM 43926.</title>
        <authorList>
            <person name="Saricaoglu S."/>
            <person name="Isik K."/>
        </authorList>
    </citation>
    <scope>NUCLEOTIDE SEQUENCE [LARGE SCALE GENOMIC DNA]</scope>
    <source>
        <strain evidence="2 3">DSM 43926</strain>
    </source>
</reference>
<accession>A0A5S4EV47</accession>
<feature type="transmembrane region" description="Helical" evidence="1">
    <location>
        <begin position="147"/>
        <end position="170"/>
    </location>
</feature>
<dbReference type="AlphaFoldDB" id="A0A5S4EV47"/>
<dbReference type="PANTHER" id="PTHR37305:SF1">
    <property type="entry name" value="MEMBRANE PROTEIN"/>
    <property type="match status" value="1"/>
</dbReference>
<keyword evidence="1" id="KW-1133">Transmembrane helix</keyword>
<protein>
    <submittedName>
        <fullName evidence="2">ABC transporter permease</fullName>
    </submittedName>
</protein>
<dbReference type="Proteomes" id="UP000309128">
    <property type="component" value="Unassembled WGS sequence"/>
</dbReference>
<evidence type="ECO:0000256" key="1">
    <source>
        <dbReference type="SAM" id="Phobius"/>
    </source>
</evidence>
<feature type="transmembrane region" description="Helical" evidence="1">
    <location>
        <begin position="20"/>
        <end position="41"/>
    </location>
</feature>
<dbReference type="OrthoDB" id="3297985at2"/>
<evidence type="ECO:0000313" key="2">
    <source>
        <dbReference type="EMBL" id="TMR07032.1"/>
    </source>
</evidence>
<comment type="caution">
    <text evidence="2">The sequence shown here is derived from an EMBL/GenBank/DDBJ whole genome shotgun (WGS) entry which is preliminary data.</text>
</comment>
<feature type="transmembrane region" description="Helical" evidence="1">
    <location>
        <begin position="177"/>
        <end position="198"/>
    </location>
</feature>
<sequence>MRREIHAEWTKLRTVAGPGWLLAGMVVLTVALSAVAATTVTCGSAGCGHDATRLGLMGVQLGQAMVALLAVPAVCGEYSTGLIHTSLTAMPRRTTLLAAKASVLTAMALAAGTVAVLGSVLAGRLLLPGSGFTAEHGYAPLSLTDGPTLRAAVGSVLYLGLIALLSVGVATAVRDSAAATGVVLGLLYLFPISIRMIADEETQRFLWMISPTNAGLAVQATTDSAILPLGPWAGLGVLAAWAAAALLTGWVLLRQRDA</sequence>
<gene>
    <name evidence="2" type="ORF">ETD86_52105</name>
</gene>
<keyword evidence="1" id="KW-0472">Membrane</keyword>
<dbReference type="EMBL" id="VCKY01000393">
    <property type="protein sequence ID" value="TMR07032.1"/>
    <property type="molecule type" value="Genomic_DNA"/>
</dbReference>
<dbReference type="RefSeq" id="WP_138674017.1">
    <property type="nucleotide sequence ID" value="NZ_VCKY01000393.1"/>
</dbReference>
<organism evidence="2 3">
    <name type="scientific">Nonomuraea turkmeniaca</name>
    <dbReference type="NCBI Taxonomy" id="103838"/>
    <lineage>
        <taxon>Bacteria</taxon>
        <taxon>Bacillati</taxon>
        <taxon>Actinomycetota</taxon>
        <taxon>Actinomycetes</taxon>
        <taxon>Streptosporangiales</taxon>
        <taxon>Streptosporangiaceae</taxon>
        <taxon>Nonomuraea</taxon>
    </lineage>
</organism>
<dbReference type="PANTHER" id="PTHR37305">
    <property type="entry name" value="INTEGRAL MEMBRANE PROTEIN-RELATED"/>
    <property type="match status" value="1"/>
</dbReference>